<accession>A0A0L6VE62</accession>
<proteinExistence type="predicted"/>
<dbReference type="EMBL" id="LAVV01006769">
    <property type="protein sequence ID" value="KNZ58390.1"/>
    <property type="molecule type" value="Genomic_DNA"/>
</dbReference>
<feature type="compositionally biased region" description="Low complexity" evidence="1">
    <location>
        <begin position="602"/>
        <end position="616"/>
    </location>
</feature>
<feature type="compositionally biased region" description="Polar residues" evidence="1">
    <location>
        <begin position="537"/>
        <end position="568"/>
    </location>
</feature>
<organism evidence="2 3">
    <name type="scientific">Puccinia sorghi</name>
    <dbReference type="NCBI Taxonomy" id="27349"/>
    <lineage>
        <taxon>Eukaryota</taxon>
        <taxon>Fungi</taxon>
        <taxon>Dikarya</taxon>
        <taxon>Basidiomycota</taxon>
        <taxon>Pucciniomycotina</taxon>
        <taxon>Pucciniomycetes</taxon>
        <taxon>Pucciniales</taxon>
        <taxon>Pucciniaceae</taxon>
        <taxon>Puccinia</taxon>
    </lineage>
</organism>
<keyword evidence="3" id="KW-1185">Reference proteome</keyword>
<feature type="compositionally biased region" description="Polar residues" evidence="1">
    <location>
        <begin position="175"/>
        <end position="191"/>
    </location>
</feature>
<name>A0A0L6VE62_9BASI</name>
<comment type="caution">
    <text evidence="2">The sequence shown here is derived from an EMBL/GenBank/DDBJ whole genome shotgun (WGS) entry which is preliminary data.</text>
</comment>
<feature type="compositionally biased region" description="Polar residues" evidence="1">
    <location>
        <begin position="154"/>
        <end position="168"/>
    </location>
</feature>
<feature type="region of interest" description="Disordered" evidence="1">
    <location>
        <begin position="354"/>
        <end position="383"/>
    </location>
</feature>
<feature type="region of interest" description="Disordered" evidence="1">
    <location>
        <begin position="630"/>
        <end position="690"/>
    </location>
</feature>
<evidence type="ECO:0000313" key="3">
    <source>
        <dbReference type="Proteomes" id="UP000037035"/>
    </source>
</evidence>
<evidence type="ECO:0000313" key="2">
    <source>
        <dbReference type="EMBL" id="KNZ58390.1"/>
    </source>
</evidence>
<feature type="region of interest" description="Disordered" evidence="1">
    <location>
        <begin position="144"/>
        <end position="215"/>
    </location>
</feature>
<reference evidence="2 3" key="1">
    <citation type="submission" date="2015-08" db="EMBL/GenBank/DDBJ databases">
        <title>Next Generation Sequencing and Analysis of the Genome of Puccinia sorghi L Schw, the Causal Agent of Maize Common Rust.</title>
        <authorList>
            <person name="Rochi L."/>
            <person name="Burguener G."/>
            <person name="Darino M."/>
            <person name="Turjanski A."/>
            <person name="Kreff E."/>
            <person name="Dieguez M.J."/>
            <person name="Sacco F."/>
        </authorList>
    </citation>
    <scope>NUCLEOTIDE SEQUENCE [LARGE SCALE GENOMIC DNA]</scope>
    <source>
        <strain evidence="2 3">RO10H11247</strain>
    </source>
</reference>
<feature type="region of interest" description="Disordered" evidence="1">
    <location>
        <begin position="486"/>
        <end position="618"/>
    </location>
</feature>
<dbReference type="OrthoDB" id="2506323at2759"/>
<dbReference type="Proteomes" id="UP000037035">
    <property type="component" value="Unassembled WGS sequence"/>
</dbReference>
<dbReference type="AlphaFoldDB" id="A0A0L6VE62"/>
<feature type="compositionally biased region" description="Polar residues" evidence="1">
    <location>
        <begin position="373"/>
        <end position="383"/>
    </location>
</feature>
<evidence type="ECO:0000256" key="1">
    <source>
        <dbReference type="SAM" id="MobiDB-lite"/>
    </source>
</evidence>
<sequence>MFCELRAILESHVTQPVTGLIASRYPDENLLLNQHPNVNFLSSVATPIPSFPKALSLNSLKKAQRQSEFNFISNFIQPNQSPSNKSIQHASSSKIRLVDQDQSSTINLPYPNPDLSTITSHHTIIDHPTPARRISALPSRAQTPFKLFKPQPSPSTISNQPQSNSPAVNQHDRSPLSNKLINASSITSPSSGKHDSPSKELISPNPVISPRRLNFPTPSAALSDIFKSQDQPALPSSNTIDQVMAELESRAQAGPRITKISFQGQQGLQANQAANDRFHNAHGKQFAKYDSITNHYAAKRKNDATSINTRSVTNPSKRAKVSDFGYPKKLVSQQELDTQEAERKKEVIKRQLELARSRRRTGGGTSSLAGSKPSVSKPTPSGFSSFGTRLLKSAVKTVAGAFKGSEKLTSKVDGVGFAPAGLGVGPAKVPAPAPPPAKRTIGRPTRIITKPPLSRLPPAGHRRLLSTTSSASNTLSEVAHRRIVSGPPAASANFPGDSKIPSRGTTTRAQAIGATKPTTALTKSTWQPKTLPPQPTGPSSSRINRPTRSRQTTQTNSPNKNTNPTGMCTRTRIPKMSTQQSQGQMIIRPSVKSGGETRRRTMMTSTSTTASGSSTRSHVRMGLSAKTVPNKLSQPVRPTKPIGGQSRLATLRRPPTAGPRASLTRKSSAHPSRVLPHKGRNIPSADLPKRKILLIKTRRRSSFKHVGTKAVSHRVSSS</sequence>
<dbReference type="VEuPathDB" id="FungiDB:VP01_1939g7"/>
<gene>
    <name evidence="2" type="ORF">VP01_1939g7</name>
</gene>
<protein>
    <submittedName>
        <fullName evidence="2">Uncharacterized protein</fullName>
    </submittedName>
</protein>
<feature type="compositionally biased region" description="Polar residues" evidence="1">
    <location>
        <begin position="516"/>
        <end position="528"/>
    </location>
</feature>